<dbReference type="SUPFAM" id="SSF48403">
    <property type="entry name" value="Ankyrin repeat"/>
    <property type="match status" value="1"/>
</dbReference>
<evidence type="ECO:0000313" key="6">
    <source>
        <dbReference type="Proteomes" id="UP000184063"/>
    </source>
</evidence>
<dbReference type="InterPro" id="IPR007111">
    <property type="entry name" value="NACHT_NTPase"/>
</dbReference>
<evidence type="ECO:0000256" key="3">
    <source>
        <dbReference type="SAM" id="Coils"/>
    </source>
</evidence>
<dbReference type="Pfam" id="PF24883">
    <property type="entry name" value="NPHP3_N"/>
    <property type="match status" value="1"/>
</dbReference>
<keyword evidence="3" id="KW-0175">Coiled coil</keyword>
<dbReference type="PROSITE" id="PS50837">
    <property type="entry name" value="NACHT"/>
    <property type="match status" value="1"/>
</dbReference>
<dbReference type="EMBL" id="KV878244">
    <property type="protein sequence ID" value="OJZ84629.1"/>
    <property type="molecule type" value="Genomic_DNA"/>
</dbReference>
<keyword evidence="1" id="KW-0677">Repeat</keyword>
<dbReference type="Gene3D" id="3.40.50.1580">
    <property type="entry name" value="Nucleoside phosphorylase domain"/>
    <property type="match status" value="1"/>
</dbReference>
<dbReference type="GO" id="GO:0009116">
    <property type="term" value="P:nucleoside metabolic process"/>
    <property type="evidence" value="ECO:0007669"/>
    <property type="project" value="InterPro"/>
</dbReference>
<dbReference type="InterPro" id="IPR056884">
    <property type="entry name" value="NPHP3-like_N"/>
</dbReference>
<evidence type="ECO:0000259" key="4">
    <source>
        <dbReference type="PROSITE" id="PS50837"/>
    </source>
</evidence>
<dbReference type="Gene3D" id="3.40.50.300">
    <property type="entry name" value="P-loop containing nucleotide triphosphate hydrolases"/>
    <property type="match status" value="1"/>
</dbReference>
<dbReference type="InterPro" id="IPR035994">
    <property type="entry name" value="Nucleoside_phosphorylase_sf"/>
</dbReference>
<dbReference type="Pfam" id="PF00023">
    <property type="entry name" value="Ank"/>
    <property type="match status" value="1"/>
</dbReference>
<dbReference type="OrthoDB" id="20872at2759"/>
<evidence type="ECO:0000256" key="2">
    <source>
        <dbReference type="PROSITE-ProRule" id="PRU00023"/>
    </source>
</evidence>
<dbReference type="PROSITE" id="PS50297">
    <property type="entry name" value="ANK_REP_REGION"/>
    <property type="match status" value="3"/>
</dbReference>
<dbReference type="InterPro" id="IPR002110">
    <property type="entry name" value="Ankyrin_rpt"/>
</dbReference>
<protein>
    <recommendedName>
        <fullName evidence="4">NACHT domain-containing protein</fullName>
    </recommendedName>
</protein>
<dbReference type="SUPFAM" id="SSF52540">
    <property type="entry name" value="P-loop containing nucleoside triphosphate hydrolases"/>
    <property type="match status" value="1"/>
</dbReference>
<dbReference type="InterPro" id="IPR027417">
    <property type="entry name" value="P-loop_NTPase"/>
</dbReference>
<dbReference type="PROSITE" id="PS50088">
    <property type="entry name" value="ANK_REPEAT"/>
    <property type="match status" value="3"/>
</dbReference>
<name>A0A1M3TD09_ASPLC</name>
<dbReference type="Gene3D" id="1.25.40.20">
    <property type="entry name" value="Ankyrin repeat-containing domain"/>
    <property type="match status" value="1"/>
</dbReference>
<evidence type="ECO:0000256" key="1">
    <source>
        <dbReference type="ARBA" id="ARBA00022737"/>
    </source>
</evidence>
<feature type="domain" description="NACHT" evidence="4">
    <location>
        <begin position="376"/>
        <end position="523"/>
    </location>
</feature>
<dbReference type="SMART" id="SM00248">
    <property type="entry name" value="ANK"/>
    <property type="match status" value="9"/>
</dbReference>
<reference evidence="6" key="1">
    <citation type="journal article" date="2017" name="Genome Biol.">
        <title>Comparative genomics reveals high biological diversity and specific adaptations in the industrially and medically important fungal genus Aspergillus.</title>
        <authorList>
            <person name="de Vries R.P."/>
            <person name="Riley R."/>
            <person name="Wiebenga A."/>
            <person name="Aguilar-Osorio G."/>
            <person name="Amillis S."/>
            <person name="Uchima C.A."/>
            <person name="Anderluh G."/>
            <person name="Asadollahi M."/>
            <person name="Askin M."/>
            <person name="Barry K."/>
            <person name="Battaglia E."/>
            <person name="Bayram O."/>
            <person name="Benocci T."/>
            <person name="Braus-Stromeyer S.A."/>
            <person name="Caldana C."/>
            <person name="Canovas D."/>
            <person name="Cerqueira G.C."/>
            <person name="Chen F."/>
            <person name="Chen W."/>
            <person name="Choi C."/>
            <person name="Clum A."/>
            <person name="Dos Santos R.A."/>
            <person name="Damasio A.R."/>
            <person name="Diallinas G."/>
            <person name="Emri T."/>
            <person name="Fekete E."/>
            <person name="Flipphi M."/>
            <person name="Freyberg S."/>
            <person name="Gallo A."/>
            <person name="Gournas C."/>
            <person name="Habgood R."/>
            <person name="Hainaut M."/>
            <person name="Harispe M.L."/>
            <person name="Henrissat B."/>
            <person name="Hilden K.S."/>
            <person name="Hope R."/>
            <person name="Hossain A."/>
            <person name="Karabika E."/>
            <person name="Karaffa L."/>
            <person name="Karanyi Z."/>
            <person name="Krasevec N."/>
            <person name="Kuo A."/>
            <person name="Kusch H."/>
            <person name="LaButti K."/>
            <person name="Lagendijk E.L."/>
            <person name="Lapidus A."/>
            <person name="Levasseur A."/>
            <person name="Lindquist E."/>
            <person name="Lipzen A."/>
            <person name="Logrieco A.F."/>
            <person name="MacCabe A."/>
            <person name="Maekelae M.R."/>
            <person name="Malavazi I."/>
            <person name="Melin P."/>
            <person name="Meyer V."/>
            <person name="Mielnichuk N."/>
            <person name="Miskei M."/>
            <person name="Molnar A.P."/>
            <person name="Mule G."/>
            <person name="Ngan C.Y."/>
            <person name="Orejas M."/>
            <person name="Orosz E."/>
            <person name="Ouedraogo J.P."/>
            <person name="Overkamp K.M."/>
            <person name="Park H.-S."/>
            <person name="Perrone G."/>
            <person name="Piumi F."/>
            <person name="Punt P.J."/>
            <person name="Ram A.F."/>
            <person name="Ramon A."/>
            <person name="Rauscher S."/>
            <person name="Record E."/>
            <person name="Riano-Pachon D.M."/>
            <person name="Robert V."/>
            <person name="Roehrig J."/>
            <person name="Ruller R."/>
            <person name="Salamov A."/>
            <person name="Salih N.S."/>
            <person name="Samson R.A."/>
            <person name="Sandor E."/>
            <person name="Sanguinetti M."/>
            <person name="Schuetze T."/>
            <person name="Sepcic K."/>
            <person name="Shelest E."/>
            <person name="Sherlock G."/>
            <person name="Sophianopoulou V."/>
            <person name="Squina F.M."/>
            <person name="Sun H."/>
            <person name="Susca A."/>
            <person name="Todd R.B."/>
            <person name="Tsang A."/>
            <person name="Unkles S.E."/>
            <person name="van de Wiele N."/>
            <person name="van Rossen-Uffink D."/>
            <person name="Oliveira J.V."/>
            <person name="Vesth T.C."/>
            <person name="Visser J."/>
            <person name="Yu J.-H."/>
            <person name="Zhou M."/>
            <person name="Andersen M.R."/>
            <person name="Archer D.B."/>
            <person name="Baker S.E."/>
            <person name="Benoit I."/>
            <person name="Brakhage A.A."/>
            <person name="Braus G.H."/>
            <person name="Fischer R."/>
            <person name="Frisvad J.C."/>
            <person name="Goldman G.H."/>
            <person name="Houbraken J."/>
            <person name="Oakley B."/>
            <person name="Pocsi I."/>
            <person name="Scazzocchio C."/>
            <person name="Seiboth B."/>
            <person name="vanKuyk P.A."/>
            <person name="Wortman J."/>
            <person name="Dyer P.S."/>
            <person name="Grigoriev I.V."/>
        </authorList>
    </citation>
    <scope>NUCLEOTIDE SEQUENCE [LARGE SCALE GENOMIC DNA]</scope>
    <source>
        <strain evidence="6">CBS 106.47</strain>
    </source>
</reference>
<dbReference type="InterPro" id="IPR036770">
    <property type="entry name" value="Ankyrin_rpt-contain_sf"/>
</dbReference>
<dbReference type="VEuPathDB" id="FungiDB:ASPFODRAFT_687229"/>
<dbReference type="Pfam" id="PF12796">
    <property type="entry name" value="Ank_2"/>
    <property type="match status" value="3"/>
</dbReference>
<organism evidence="5 6">
    <name type="scientific">Aspergillus luchuensis (strain CBS 106.47)</name>
    <dbReference type="NCBI Taxonomy" id="1137211"/>
    <lineage>
        <taxon>Eukaryota</taxon>
        <taxon>Fungi</taxon>
        <taxon>Dikarya</taxon>
        <taxon>Ascomycota</taxon>
        <taxon>Pezizomycotina</taxon>
        <taxon>Eurotiomycetes</taxon>
        <taxon>Eurotiomycetidae</taxon>
        <taxon>Eurotiales</taxon>
        <taxon>Aspergillaceae</taxon>
        <taxon>Aspergillus</taxon>
        <taxon>Aspergillus subgen. Circumdati</taxon>
    </lineage>
</organism>
<dbReference type="PANTHER" id="PTHR46082">
    <property type="entry name" value="ATP/GTP-BINDING PROTEIN-RELATED"/>
    <property type="match status" value="1"/>
</dbReference>
<accession>A0A1M3TD09</accession>
<feature type="coiled-coil region" evidence="3">
    <location>
        <begin position="559"/>
        <end position="586"/>
    </location>
</feature>
<feature type="repeat" description="ANK" evidence="2">
    <location>
        <begin position="1011"/>
        <end position="1036"/>
    </location>
</feature>
<feature type="repeat" description="ANK" evidence="2">
    <location>
        <begin position="1045"/>
        <end position="1069"/>
    </location>
</feature>
<dbReference type="PANTHER" id="PTHR46082:SF11">
    <property type="entry name" value="AAA+ ATPASE DOMAIN-CONTAINING PROTEIN-RELATED"/>
    <property type="match status" value="1"/>
</dbReference>
<dbReference type="SUPFAM" id="SSF53167">
    <property type="entry name" value="Purine and uridine phosphorylases"/>
    <property type="match status" value="1"/>
</dbReference>
<dbReference type="Pfam" id="PF22939">
    <property type="entry name" value="WHD_GPIID"/>
    <property type="match status" value="1"/>
</dbReference>
<proteinExistence type="predicted"/>
<dbReference type="Proteomes" id="UP000184063">
    <property type="component" value="Unassembled WGS sequence"/>
</dbReference>
<keyword evidence="2" id="KW-0040">ANK repeat</keyword>
<evidence type="ECO:0000313" key="5">
    <source>
        <dbReference type="EMBL" id="OJZ84629.1"/>
    </source>
</evidence>
<dbReference type="InterPro" id="IPR053137">
    <property type="entry name" value="NLR-like"/>
</dbReference>
<sequence>MVSNIPKLRLYNEAYTVALICPLEVELSAARYMLDDEHASLPRDEYDPNTYVLGSLSGHNVVLASLPKGSQGIASAATIAIHLVRTFPAIEHRLLVGIGGGIPSKHNDIRLGDVVVSAPDGILGGVVEYDLVTEATSEFRRMGISCPPPTEWRAMMTTMQSDHRVRSNRIAEFLSDMLRKYPRLGVYQRPLSETDILFPADYIHVHDGGSCVSCDATKAVQRDPRILPNESRVFYGIIASGNKVIKDGTKRDKIAKESGGAICCEMEAAGIMNQFQCIVIRGISDYCDSHKKDDWHAYAAGAAAALAKEALMYMEPHYNTPREEHSSEWKANILKQLYTCNYLDAKDRNPQRVEGTCQWFTNHQLFQNWRENHGPGLLWVSADPGCGKSVLARYLLDEVLLGSMTSVVCYFFFKEDFENRKSLVDALCCILHQIFEQRPRLLSDRLRSRFESETGHIYQSVWSLWSILCDLAGELPARQVICVLDAVDECGCDGQSQLAECLTNLYQDTTASSKLKFLITSRPYSAIQRRFQSLENNFPAIHLRGEDNDEVQKIAGEINMVIEHQAEELADRLQLLADERNLLVSELTSVQNRTYLWIDHIMSTLDDILTVTPTSIRAAIRRLPRSLDEAYDQILCRTPDPDRAMKILHMVVAANTPLTVADMATAVAVLDRKSPEDQLEIEPEHRTKRSIREICGLFITIIDSRIYLLHETARDFLVYREGKSEPIPDLTWKASLNPHDSEWILAKACVGFLHTTDPQMASKDQRSLTVEFNRTPFLEYAVKNWSKHVLSSGIEEDPSTHSQIMDIIRRGEAFCLGFNNEPASIHQLTPSTTLMRASWLGLRRTVQTLLQDKDIDLNHRSTYGCSALSLAAEYGRHNVLELLLRQSWSFPFLFRTTRGFDVNEVDNSGLSPLAHAAYHGNESIVSLLLSKQGIRPDMRTFSGIKTPFGYAAGCGHLNIIKMLLATGKVDPDAVDYAGLTPIVYAADAQHEDVVTFLLNTGRVDPNRKNTRGMTVLSRAAQRGHGSIVRILLDFGVKDLDSRDKFGRTPLLHAALTGHDNIVKSLLSTGIPDPNCRDAGGKTPLAQASYHGHDVIVGLLLENDEVDPDIQDNHGKTPLALACQQGHKSIVALLLKTGRVNPNSRDHYGTNTLTHATECGNEGIIKLISDAINSRDSESNPNTSSRSSLQLDAAPEFQPAIDASMVDVKRNHQISWVRPRTILYPRWPQNQTVIPYKGSWLSR</sequence>
<dbReference type="GO" id="GO:0003824">
    <property type="term" value="F:catalytic activity"/>
    <property type="evidence" value="ECO:0007669"/>
    <property type="project" value="InterPro"/>
</dbReference>
<gene>
    <name evidence="5" type="ORF">ASPFODRAFT_687229</name>
</gene>
<dbReference type="AlphaFoldDB" id="A0A1M3TD09"/>
<dbReference type="InterPro" id="IPR054471">
    <property type="entry name" value="GPIID_WHD"/>
</dbReference>
<feature type="repeat" description="ANK" evidence="2">
    <location>
        <begin position="1113"/>
        <end position="1137"/>
    </location>
</feature>